<dbReference type="EMBL" id="NMQT01000190">
    <property type="protein sequence ID" value="OXM44276.1"/>
    <property type="molecule type" value="Genomic_DNA"/>
</dbReference>
<proteinExistence type="predicted"/>
<dbReference type="Gene3D" id="1.10.260.40">
    <property type="entry name" value="lambda repressor-like DNA-binding domains"/>
    <property type="match status" value="1"/>
</dbReference>
<dbReference type="InterPro" id="IPR001387">
    <property type="entry name" value="Cro/C1-type_HTH"/>
</dbReference>
<organism evidence="2 3">
    <name type="scientific">Amycolatopsis thailandensis</name>
    <dbReference type="NCBI Taxonomy" id="589330"/>
    <lineage>
        <taxon>Bacteria</taxon>
        <taxon>Bacillati</taxon>
        <taxon>Actinomycetota</taxon>
        <taxon>Actinomycetes</taxon>
        <taxon>Pseudonocardiales</taxon>
        <taxon>Pseudonocardiaceae</taxon>
        <taxon>Amycolatopsis</taxon>
    </lineage>
</organism>
<dbReference type="Pfam" id="PF01381">
    <property type="entry name" value="HTH_3"/>
    <property type="match status" value="1"/>
</dbReference>
<evidence type="ECO:0000313" key="2">
    <source>
        <dbReference type="EMBL" id="OXM44276.1"/>
    </source>
</evidence>
<name>A0A229RCB1_9PSEU</name>
<dbReference type="SUPFAM" id="SSF47413">
    <property type="entry name" value="lambda repressor-like DNA-binding domains"/>
    <property type="match status" value="1"/>
</dbReference>
<evidence type="ECO:0000259" key="1">
    <source>
        <dbReference type="PROSITE" id="PS50943"/>
    </source>
</evidence>
<dbReference type="PROSITE" id="PS50943">
    <property type="entry name" value="HTH_CROC1"/>
    <property type="match status" value="1"/>
</dbReference>
<dbReference type="GO" id="GO:0003677">
    <property type="term" value="F:DNA binding"/>
    <property type="evidence" value="ECO:0007669"/>
    <property type="project" value="InterPro"/>
</dbReference>
<dbReference type="CDD" id="cd00093">
    <property type="entry name" value="HTH_XRE"/>
    <property type="match status" value="1"/>
</dbReference>
<evidence type="ECO:0000313" key="3">
    <source>
        <dbReference type="Proteomes" id="UP000215223"/>
    </source>
</evidence>
<dbReference type="Proteomes" id="UP000215223">
    <property type="component" value="Unassembled WGS sequence"/>
</dbReference>
<reference evidence="2 3" key="1">
    <citation type="submission" date="2017-07" db="EMBL/GenBank/DDBJ databases">
        <title>Amycolatopsis thailandensis Genome sequencing and assembly.</title>
        <authorList>
            <person name="Kaur N."/>
            <person name="Mayilraj S."/>
        </authorList>
    </citation>
    <scope>NUCLEOTIDE SEQUENCE [LARGE SCALE GENOMIC DNA]</scope>
    <source>
        <strain evidence="2 3">JCM 16380</strain>
    </source>
</reference>
<gene>
    <name evidence="2" type="ORF">CFP71_40700</name>
</gene>
<dbReference type="InterPro" id="IPR010982">
    <property type="entry name" value="Lambda_DNA-bd_dom_sf"/>
</dbReference>
<accession>A0A229RCB1</accession>
<feature type="domain" description="HTH cro/C1-type" evidence="1">
    <location>
        <begin position="46"/>
        <end position="90"/>
    </location>
</feature>
<dbReference type="AlphaFoldDB" id="A0A229RCB1"/>
<comment type="caution">
    <text evidence="2">The sequence shown here is derived from an EMBL/GenBank/DDBJ whole genome shotgun (WGS) entry which is preliminary data.</text>
</comment>
<keyword evidence="3" id="KW-1185">Reference proteome</keyword>
<dbReference type="SMART" id="SM00530">
    <property type="entry name" value="HTH_XRE"/>
    <property type="match status" value="1"/>
</dbReference>
<sequence length="161" mass="17285">MHITVGGVIEMSESPMDALLQAAKSDVGRRLRYARTNHPNGLLQNQSALSEATGVSRRTLAEIEAGSANPNLETLIKITCGLGINTLAYLFDEQVFDQVNKQWESVEDTAEARRELGVTSVAYRADPDADVSSVDINGVLQQLGLWVAAKQAGTPDGSSRS</sequence>
<protein>
    <recommendedName>
        <fullName evidence="1">HTH cro/C1-type domain-containing protein</fullName>
    </recommendedName>
</protein>